<dbReference type="Gene3D" id="3.30.460.10">
    <property type="entry name" value="Beta Polymerase, domain 2"/>
    <property type="match status" value="1"/>
</dbReference>
<dbReference type="InterPro" id="IPR043519">
    <property type="entry name" value="NT_sf"/>
</dbReference>
<dbReference type="GeneID" id="105155277"/>
<dbReference type="KEGG" id="sind:105155277"/>
<dbReference type="Gramene" id="SIN_1013311.t">
    <property type="protein sequence ID" value="SIN_1013311.t"/>
    <property type="gene ID" value="SIN_1013311"/>
</dbReference>
<dbReference type="AlphaFoldDB" id="A0A6I9SI83"/>
<dbReference type="CDD" id="cd05399">
    <property type="entry name" value="NT_Rel-Spo_like"/>
    <property type="match status" value="1"/>
</dbReference>
<evidence type="ECO:0000256" key="1">
    <source>
        <dbReference type="PROSITE-ProRule" id="PRU00182"/>
    </source>
</evidence>
<dbReference type="PROSITE" id="PS50889">
    <property type="entry name" value="S4"/>
    <property type="match status" value="1"/>
</dbReference>
<sequence>MDEIHDIHGLRLIVETEEDCYKALRVVQQLWHEIPGRFKDYIVYPKCNGYQSLHTVVISESMVPVEVQIRTKKMHLQAEYGFAAHWRYKEGDCKYSSFVLQMVEWARWVITWQCEAMSKDRSSVDLFDSTKLPCMFPTHSKDCTFSCKPQCGSDGPVFVIMIENDKMSVQELPANSSVMDLLETTGRGSSRWTSYGLPVKADLRPRLNHEPVSDPTCKLKMGDVVELTPTIPDKSLTVYREEIQRMYDQGRSISSAVPSYRS</sequence>
<dbReference type="RefSeq" id="XP_011069453.1">
    <property type="nucleotide sequence ID" value="XM_011071151.2"/>
</dbReference>
<evidence type="ECO:0000259" key="2">
    <source>
        <dbReference type="SMART" id="SM00954"/>
    </source>
</evidence>
<dbReference type="Pfam" id="PF04607">
    <property type="entry name" value="RelA_SpoT"/>
    <property type="match status" value="1"/>
</dbReference>
<proteinExistence type="predicted"/>
<dbReference type="SUPFAM" id="SSF81301">
    <property type="entry name" value="Nucleotidyltransferase"/>
    <property type="match status" value="1"/>
</dbReference>
<accession>A0A6I9SI83</accession>
<keyword evidence="3" id="KW-1185">Reference proteome</keyword>
<dbReference type="SMART" id="SM00954">
    <property type="entry name" value="RelA_SpoT"/>
    <property type="match status" value="1"/>
</dbReference>
<dbReference type="OrthoDB" id="430679at2759"/>
<dbReference type="GO" id="GO:0015969">
    <property type="term" value="P:guanosine tetraphosphate metabolic process"/>
    <property type="evidence" value="ECO:0007669"/>
    <property type="project" value="InterPro"/>
</dbReference>
<keyword evidence="1" id="KW-0694">RNA-binding</keyword>
<evidence type="ECO:0000313" key="3">
    <source>
        <dbReference type="Proteomes" id="UP000504604"/>
    </source>
</evidence>
<dbReference type="KEGG" id="sind:105179832"/>
<gene>
    <name evidence="4" type="primary">LOC105155277</name>
    <name evidence="5" type="synonym">LOC105179832</name>
</gene>
<evidence type="ECO:0000313" key="4">
    <source>
        <dbReference type="RefSeq" id="XP_011069453.1"/>
    </source>
</evidence>
<organism evidence="3 4">
    <name type="scientific">Sesamum indicum</name>
    <name type="common">Oriental sesame</name>
    <name type="synonym">Sesamum orientale</name>
    <dbReference type="NCBI Taxonomy" id="4182"/>
    <lineage>
        <taxon>Eukaryota</taxon>
        <taxon>Viridiplantae</taxon>
        <taxon>Streptophyta</taxon>
        <taxon>Embryophyta</taxon>
        <taxon>Tracheophyta</taxon>
        <taxon>Spermatophyta</taxon>
        <taxon>Magnoliopsida</taxon>
        <taxon>eudicotyledons</taxon>
        <taxon>Gunneridae</taxon>
        <taxon>Pentapetalae</taxon>
        <taxon>asterids</taxon>
        <taxon>lamiids</taxon>
        <taxon>Lamiales</taxon>
        <taxon>Pedaliaceae</taxon>
        <taxon>Sesamum</taxon>
    </lineage>
</organism>
<reference evidence="4 5" key="1">
    <citation type="submission" date="2025-04" db="UniProtKB">
        <authorList>
            <consortium name="RefSeq"/>
        </authorList>
    </citation>
    <scope>IDENTIFICATION</scope>
</reference>
<dbReference type="PANTHER" id="PTHR21262">
    <property type="entry name" value="GUANOSINE-3',5'-BIS DIPHOSPHATE 3'-PYROPHOSPHOHYDROLASE"/>
    <property type="match status" value="1"/>
</dbReference>
<evidence type="ECO:0000313" key="5">
    <source>
        <dbReference type="RefSeq" id="XP_011101774.1"/>
    </source>
</evidence>
<name>A0A6I9SI83_SESIN</name>
<dbReference type="PANTHER" id="PTHR21262:SF0">
    <property type="entry name" value="GTP DIPHOSPHOKINASE RSH3, CHLOROPLASTIC-RELATED"/>
    <property type="match status" value="1"/>
</dbReference>
<dbReference type="GeneID" id="105179832"/>
<dbReference type="GO" id="GO:0009507">
    <property type="term" value="C:chloroplast"/>
    <property type="evidence" value="ECO:0007669"/>
    <property type="project" value="TreeGrafter"/>
</dbReference>
<dbReference type="Proteomes" id="UP000504604">
    <property type="component" value="Linkage group LG2"/>
</dbReference>
<dbReference type="RefSeq" id="XP_011101774.1">
    <property type="nucleotide sequence ID" value="XM_011103472.2"/>
</dbReference>
<feature type="domain" description="RelA/SpoT" evidence="2">
    <location>
        <begin position="1"/>
        <end position="92"/>
    </location>
</feature>
<dbReference type="InterPro" id="IPR007685">
    <property type="entry name" value="RelA_SpoT"/>
</dbReference>
<dbReference type="GO" id="GO:0003723">
    <property type="term" value="F:RNA binding"/>
    <property type="evidence" value="ECO:0007669"/>
    <property type="project" value="UniProtKB-KW"/>
</dbReference>
<protein>
    <submittedName>
        <fullName evidence="4 5">Probable GTP diphosphokinase RSH2, chloroplastic</fullName>
    </submittedName>
</protein>